<feature type="domain" description="Putative regulatory protein FmdB zinc ribbon" evidence="2">
    <location>
        <begin position="4"/>
        <end position="43"/>
    </location>
</feature>
<dbReference type="Proteomes" id="UP000597761">
    <property type="component" value="Unassembled WGS sequence"/>
</dbReference>
<accession>A0ABQ1NIP9</accession>
<dbReference type="NCBIfam" id="TIGR02605">
    <property type="entry name" value="CxxC_CxxC_SSSS"/>
    <property type="match status" value="1"/>
</dbReference>
<evidence type="ECO:0000259" key="2">
    <source>
        <dbReference type="SMART" id="SM00834"/>
    </source>
</evidence>
<name>A0ABQ1NIP9_9MICC</name>
<feature type="compositionally biased region" description="Basic and acidic residues" evidence="1">
    <location>
        <begin position="75"/>
        <end position="90"/>
    </location>
</feature>
<keyword evidence="4" id="KW-1185">Reference proteome</keyword>
<dbReference type="EMBL" id="BMJI01000001">
    <property type="protein sequence ID" value="GGC78250.1"/>
    <property type="molecule type" value="Genomic_DNA"/>
</dbReference>
<evidence type="ECO:0000313" key="4">
    <source>
        <dbReference type="Proteomes" id="UP000597761"/>
    </source>
</evidence>
<evidence type="ECO:0000313" key="3">
    <source>
        <dbReference type="EMBL" id="GGC78250.1"/>
    </source>
</evidence>
<comment type="caution">
    <text evidence="3">The sequence shown here is derived from an EMBL/GenBank/DDBJ whole genome shotgun (WGS) entry which is preliminary data.</text>
</comment>
<gene>
    <name evidence="3" type="ORF">GCM10011512_00990</name>
</gene>
<feature type="region of interest" description="Disordered" evidence="1">
    <location>
        <begin position="57"/>
        <end position="96"/>
    </location>
</feature>
<feature type="compositionally biased region" description="Polar residues" evidence="1">
    <location>
        <begin position="61"/>
        <end position="70"/>
    </location>
</feature>
<dbReference type="InterPro" id="IPR013429">
    <property type="entry name" value="Regulatory_FmdB_Zinc_ribbon"/>
</dbReference>
<reference evidence="4" key="1">
    <citation type="journal article" date="2019" name="Int. J. Syst. Evol. Microbiol.">
        <title>The Global Catalogue of Microorganisms (GCM) 10K type strain sequencing project: providing services to taxonomists for standard genome sequencing and annotation.</title>
        <authorList>
            <consortium name="The Broad Institute Genomics Platform"/>
            <consortium name="The Broad Institute Genome Sequencing Center for Infectious Disease"/>
            <person name="Wu L."/>
            <person name="Ma J."/>
        </authorList>
    </citation>
    <scope>NUCLEOTIDE SEQUENCE [LARGE SCALE GENOMIC DNA]</scope>
    <source>
        <strain evidence="4">CGMCC 1.15480</strain>
    </source>
</reference>
<protein>
    <recommendedName>
        <fullName evidence="2">Putative regulatory protein FmdB zinc ribbon domain-containing protein</fullName>
    </recommendedName>
</protein>
<dbReference type="SMART" id="SM00834">
    <property type="entry name" value="CxxC_CXXC_SSSS"/>
    <property type="match status" value="1"/>
</dbReference>
<proteinExistence type="predicted"/>
<sequence length="96" mass="10363">MSVPSYDFRCDEHGVSTERHSMSTVPTTSVCPVCALPTRRVFTAPALGHGGSAAMRAIDATKQTADSPSVVSAVPRDRKPPRPVSRDPRHSRLPRP</sequence>
<evidence type="ECO:0000256" key="1">
    <source>
        <dbReference type="SAM" id="MobiDB-lite"/>
    </source>
</evidence>
<organism evidence="3 4">
    <name type="scientific">Tersicoccus solisilvae</name>
    <dbReference type="NCBI Taxonomy" id="1882339"/>
    <lineage>
        <taxon>Bacteria</taxon>
        <taxon>Bacillati</taxon>
        <taxon>Actinomycetota</taxon>
        <taxon>Actinomycetes</taxon>
        <taxon>Micrococcales</taxon>
        <taxon>Micrococcaceae</taxon>
        <taxon>Tersicoccus</taxon>
    </lineage>
</organism>